<dbReference type="InterPro" id="IPR001765">
    <property type="entry name" value="Carbonic_anhydrase"/>
</dbReference>
<evidence type="ECO:0000313" key="6">
    <source>
        <dbReference type="EMBL" id="KAF3071627.1"/>
    </source>
</evidence>
<feature type="binding site" evidence="4">
    <location>
        <position position="116"/>
    </location>
    <ligand>
        <name>Zn(2+)</name>
        <dbReference type="ChEBI" id="CHEBI:29105"/>
    </ligand>
</feature>
<protein>
    <recommendedName>
        <fullName evidence="5">Carbonic anhydrase</fullName>
        <ecNumber evidence="5">4.2.1.1</ecNumber>
    </recommendedName>
    <alternativeName>
        <fullName evidence="5">Carbonate dehydratase</fullName>
    </alternativeName>
</protein>
<reference evidence="6 7" key="1">
    <citation type="submission" date="2018-06" db="EMBL/GenBank/DDBJ databases">
        <title>Genome analysis of cellulolytic fungus Trichoderma lentiforme CFAM-422.</title>
        <authorList>
            <person name="Steindorff A.S."/>
            <person name="Formighieri E.F."/>
            <person name="Midorikawa G.E.O."/>
            <person name="Tamietti M.S."/>
            <person name="Ramos E.Z."/>
            <person name="Silva A.S."/>
            <person name="Bon E.P.S."/>
            <person name="Mendes T.D."/>
            <person name="Damaso M.C.T."/>
            <person name="Favaro L.C.L."/>
        </authorList>
    </citation>
    <scope>NUCLEOTIDE SEQUENCE [LARGE SCALE GENOMIC DNA]</scope>
    <source>
        <strain evidence="6 7">CFAM-422</strain>
    </source>
</reference>
<evidence type="ECO:0000313" key="7">
    <source>
        <dbReference type="Proteomes" id="UP000801864"/>
    </source>
</evidence>
<comment type="function">
    <text evidence="5">Reversible hydration of carbon dioxide.</text>
</comment>
<dbReference type="EC" id="4.2.1.1" evidence="5"/>
<comment type="cofactor">
    <cofactor evidence="4">
        <name>Zn(2+)</name>
        <dbReference type="ChEBI" id="CHEBI:29105"/>
    </cofactor>
    <text evidence="4">Binds 1 zinc ion per subunit.</text>
</comment>
<dbReference type="Pfam" id="PF00484">
    <property type="entry name" value="Pro_CA"/>
    <property type="match status" value="1"/>
</dbReference>
<keyword evidence="3 4" id="KW-0862">Zinc</keyword>
<dbReference type="Proteomes" id="UP000801864">
    <property type="component" value="Unassembled WGS sequence"/>
</dbReference>
<keyword evidence="2 4" id="KW-0479">Metal-binding</keyword>
<dbReference type="GO" id="GO:0004089">
    <property type="term" value="F:carbonate dehydratase activity"/>
    <property type="evidence" value="ECO:0007669"/>
    <property type="project" value="UniProtKB-UniRule"/>
</dbReference>
<evidence type="ECO:0000256" key="1">
    <source>
        <dbReference type="ARBA" id="ARBA00006217"/>
    </source>
</evidence>
<keyword evidence="5" id="KW-0456">Lyase</keyword>
<comment type="catalytic activity">
    <reaction evidence="5">
        <text>hydrogencarbonate + H(+) = CO2 + H2O</text>
        <dbReference type="Rhea" id="RHEA:10748"/>
        <dbReference type="ChEBI" id="CHEBI:15377"/>
        <dbReference type="ChEBI" id="CHEBI:15378"/>
        <dbReference type="ChEBI" id="CHEBI:16526"/>
        <dbReference type="ChEBI" id="CHEBI:17544"/>
        <dbReference type="EC" id="4.2.1.1"/>
    </reaction>
</comment>
<accession>A0A9P5CES5</accession>
<dbReference type="SMART" id="SM00947">
    <property type="entry name" value="Pro_CA"/>
    <property type="match status" value="1"/>
</dbReference>
<feature type="binding site" evidence="4">
    <location>
        <position position="44"/>
    </location>
    <ligand>
        <name>Zn(2+)</name>
        <dbReference type="ChEBI" id="CHEBI:29105"/>
    </ligand>
</feature>
<name>A0A9P5CES5_9HYPO</name>
<proteinExistence type="inferred from homology"/>
<dbReference type="PANTHER" id="PTHR43175:SF3">
    <property type="entry name" value="CARBON DISULFIDE HYDROLASE"/>
    <property type="match status" value="1"/>
</dbReference>
<dbReference type="InterPro" id="IPR036874">
    <property type="entry name" value="Carbonic_anhydrase_sf"/>
</dbReference>
<feature type="binding site" evidence="4">
    <location>
        <position position="42"/>
    </location>
    <ligand>
        <name>Zn(2+)</name>
        <dbReference type="ChEBI" id="CHEBI:29105"/>
    </ligand>
</feature>
<dbReference type="GO" id="GO:0008270">
    <property type="term" value="F:zinc ion binding"/>
    <property type="evidence" value="ECO:0007669"/>
    <property type="project" value="UniProtKB-UniRule"/>
</dbReference>
<comment type="caution">
    <text evidence="6">The sequence shown here is derived from an EMBL/GenBank/DDBJ whole genome shotgun (WGS) entry which is preliminary data.</text>
</comment>
<feature type="binding site" evidence="4">
    <location>
        <position position="113"/>
    </location>
    <ligand>
        <name>Zn(2+)</name>
        <dbReference type="ChEBI" id="CHEBI:29105"/>
    </ligand>
</feature>
<keyword evidence="7" id="KW-1185">Reference proteome</keyword>
<dbReference type="AlphaFoldDB" id="A0A9P5CES5"/>
<organism evidence="6 7">
    <name type="scientific">Trichoderma lentiforme</name>
    <dbReference type="NCBI Taxonomy" id="1567552"/>
    <lineage>
        <taxon>Eukaryota</taxon>
        <taxon>Fungi</taxon>
        <taxon>Dikarya</taxon>
        <taxon>Ascomycota</taxon>
        <taxon>Pezizomycotina</taxon>
        <taxon>Sordariomycetes</taxon>
        <taxon>Hypocreomycetidae</taxon>
        <taxon>Hypocreales</taxon>
        <taxon>Hypocreaceae</taxon>
        <taxon>Trichoderma</taxon>
    </lineage>
</organism>
<dbReference type="EMBL" id="QLNT01000010">
    <property type="protein sequence ID" value="KAF3071627.1"/>
    <property type="molecule type" value="Genomic_DNA"/>
</dbReference>
<evidence type="ECO:0000256" key="3">
    <source>
        <dbReference type="ARBA" id="ARBA00022833"/>
    </source>
</evidence>
<dbReference type="SUPFAM" id="SSF53056">
    <property type="entry name" value="beta-carbonic anhydrase, cab"/>
    <property type="match status" value="1"/>
</dbReference>
<dbReference type="Gene3D" id="3.40.1050.10">
    <property type="entry name" value="Carbonic anhydrase"/>
    <property type="match status" value="1"/>
</dbReference>
<evidence type="ECO:0000256" key="5">
    <source>
        <dbReference type="RuleBase" id="RU003956"/>
    </source>
</evidence>
<evidence type="ECO:0000256" key="4">
    <source>
        <dbReference type="PIRSR" id="PIRSR601765-1"/>
    </source>
</evidence>
<gene>
    <name evidence="6" type="ORF">CFAM422_006450</name>
</gene>
<comment type="similarity">
    <text evidence="1 5">Belongs to the beta-class carbonic anhydrase family.</text>
</comment>
<evidence type="ECO:0000256" key="2">
    <source>
        <dbReference type="ARBA" id="ARBA00022723"/>
    </source>
</evidence>
<sequence length="192" mass="21617">MAESLVDEILERNKNFAVAHRPYKFFSESQGQKRPSILIITCLDPRCNPEEFFSLLPGGIIYFHNYILYLVADVPTDAAILRVGGGRVAPLIAQIISLDCFLGSLKEIMVIHHTDCGATHMTEKKIHDHVLKEDGVTIEDAAQLVLPFITDLQQSVRDDVKLLKASKIIRRELRENASGYLYDVKSGLVRRV</sequence>
<dbReference type="PANTHER" id="PTHR43175">
    <property type="entry name" value="CARBONIC ANHYDRASE"/>
    <property type="match status" value="1"/>
</dbReference>